<keyword evidence="2" id="KW-0677">Repeat</keyword>
<evidence type="ECO:0000313" key="6">
    <source>
        <dbReference type="Ensembl" id="ENSCINP00000011378.2"/>
    </source>
</evidence>
<dbReference type="OMA" id="GPQRIFF"/>
<evidence type="ECO:0000259" key="5">
    <source>
        <dbReference type="PROSITE" id="PS50222"/>
    </source>
</evidence>
<dbReference type="PROSITE" id="PS50294">
    <property type="entry name" value="WD_REPEATS_REGION"/>
    <property type="match status" value="4"/>
</dbReference>
<feature type="repeat" description="WD" evidence="3">
    <location>
        <begin position="539"/>
        <end position="579"/>
    </location>
</feature>
<evidence type="ECO:0000313" key="7">
    <source>
        <dbReference type="Proteomes" id="UP000008144"/>
    </source>
</evidence>
<reference evidence="6" key="4">
    <citation type="submission" date="2025-09" db="UniProtKB">
        <authorList>
            <consortium name="Ensembl"/>
        </authorList>
    </citation>
    <scope>IDENTIFICATION</scope>
</reference>
<dbReference type="PROSITE" id="PS50082">
    <property type="entry name" value="WD_REPEATS_2"/>
    <property type="match status" value="5"/>
</dbReference>
<keyword evidence="7" id="KW-1185">Reference proteome</keyword>
<dbReference type="PRINTS" id="PR00320">
    <property type="entry name" value="GPROTEINBRPT"/>
</dbReference>
<dbReference type="GO" id="GO:0005509">
    <property type="term" value="F:calcium ion binding"/>
    <property type="evidence" value="ECO:0007669"/>
    <property type="project" value="InterPro"/>
</dbReference>
<evidence type="ECO:0000256" key="4">
    <source>
        <dbReference type="SAM" id="Phobius"/>
    </source>
</evidence>
<dbReference type="SMART" id="SM00320">
    <property type="entry name" value="WD40"/>
    <property type="match status" value="9"/>
</dbReference>
<keyword evidence="4" id="KW-1133">Transmembrane helix</keyword>
<dbReference type="InterPro" id="IPR002048">
    <property type="entry name" value="EF_hand_dom"/>
</dbReference>
<keyword evidence="4" id="KW-0472">Membrane</keyword>
<dbReference type="PANTHER" id="PTHR44324">
    <property type="entry name" value="WD40 REPEAT DOMAIN 95"/>
    <property type="match status" value="1"/>
</dbReference>
<feature type="repeat" description="WD" evidence="3">
    <location>
        <begin position="403"/>
        <end position="444"/>
    </location>
</feature>
<dbReference type="InterPro" id="IPR051242">
    <property type="entry name" value="WD-EF-hand_domain"/>
</dbReference>
<name>F7AV41_CIOIN</name>
<dbReference type="InParanoid" id="F7AV41"/>
<dbReference type="InterPro" id="IPR015943">
    <property type="entry name" value="WD40/YVTN_repeat-like_dom_sf"/>
</dbReference>
<feature type="repeat" description="WD" evidence="3">
    <location>
        <begin position="447"/>
        <end position="488"/>
    </location>
</feature>
<dbReference type="Pfam" id="PF00400">
    <property type="entry name" value="WD40"/>
    <property type="match status" value="6"/>
</dbReference>
<dbReference type="Gene3D" id="2.130.10.10">
    <property type="entry name" value="YVTN repeat-like/Quinoprotein amine dehydrogenase"/>
    <property type="match status" value="3"/>
</dbReference>
<dbReference type="PROSITE" id="PS50222">
    <property type="entry name" value="EF_HAND_2"/>
    <property type="match status" value="1"/>
</dbReference>
<dbReference type="HOGENOM" id="CLU_311345_0_0_1"/>
<dbReference type="InterPro" id="IPR001680">
    <property type="entry name" value="WD40_rpt"/>
</dbReference>
<dbReference type="EMBL" id="EAAA01001654">
    <property type="status" value="NOT_ANNOTATED_CDS"/>
    <property type="molecule type" value="Genomic_DNA"/>
</dbReference>
<reference evidence="7" key="1">
    <citation type="journal article" date="2002" name="Science">
        <title>The draft genome of Ciona intestinalis: insights into chordate and vertebrate origins.</title>
        <authorList>
            <person name="Dehal P."/>
            <person name="Satou Y."/>
            <person name="Campbell R.K."/>
            <person name="Chapman J."/>
            <person name="Degnan B."/>
            <person name="De Tomaso A."/>
            <person name="Davidson B."/>
            <person name="Di Gregorio A."/>
            <person name="Gelpke M."/>
            <person name="Goodstein D.M."/>
            <person name="Harafuji N."/>
            <person name="Hastings K.E."/>
            <person name="Ho I."/>
            <person name="Hotta K."/>
            <person name="Huang W."/>
            <person name="Kawashima T."/>
            <person name="Lemaire P."/>
            <person name="Martinez D."/>
            <person name="Meinertzhagen I.A."/>
            <person name="Necula S."/>
            <person name="Nonaka M."/>
            <person name="Putnam N."/>
            <person name="Rash S."/>
            <person name="Saiga H."/>
            <person name="Satake M."/>
            <person name="Terry A."/>
            <person name="Yamada L."/>
            <person name="Wang H.G."/>
            <person name="Awazu S."/>
            <person name="Azumi K."/>
            <person name="Boore J."/>
            <person name="Branno M."/>
            <person name="Chin-Bow S."/>
            <person name="DeSantis R."/>
            <person name="Doyle S."/>
            <person name="Francino P."/>
            <person name="Keys D.N."/>
            <person name="Haga S."/>
            <person name="Hayashi H."/>
            <person name="Hino K."/>
            <person name="Imai K.S."/>
            <person name="Inaba K."/>
            <person name="Kano S."/>
            <person name="Kobayashi K."/>
            <person name="Kobayashi M."/>
            <person name="Lee B.I."/>
            <person name="Makabe K.W."/>
            <person name="Manohar C."/>
            <person name="Matassi G."/>
            <person name="Medina M."/>
            <person name="Mochizuki Y."/>
            <person name="Mount S."/>
            <person name="Morishita T."/>
            <person name="Miura S."/>
            <person name="Nakayama A."/>
            <person name="Nishizaka S."/>
            <person name="Nomoto H."/>
            <person name="Ohta F."/>
            <person name="Oishi K."/>
            <person name="Rigoutsos I."/>
            <person name="Sano M."/>
            <person name="Sasaki A."/>
            <person name="Sasakura Y."/>
            <person name="Shoguchi E."/>
            <person name="Shin-i T."/>
            <person name="Spagnuolo A."/>
            <person name="Stainier D."/>
            <person name="Suzuki M.M."/>
            <person name="Tassy O."/>
            <person name="Takatori N."/>
            <person name="Tokuoka M."/>
            <person name="Yagi K."/>
            <person name="Yoshizaki F."/>
            <person name="Wada S."/>
            <person name="Zhang C."/>
            <person name="Hyatt P.D."/>
            <person name="Larimer F."/>
            <person name="Detter C."/>
            <person name="Doggett N."/>
            <person name="Glavina T."/>
            <person name="Hawkins T."/>
            <person name="Richardson P."/>
            <person name="Lucas S."/>
            <person name="Kohara Y."/>
            <person name="Levine M."/>
            <person name="Satoh N."/>
            <person name="Rokhsar D.S."/>
        </authorList>
    </citation>
    <scope>NUCLEOTIDE SEQUENCE [LARGE SCALE GENOMIC DNA]</scope>
</reference>
<dbReference type="Ensembl" id="ENSCINT00000011378.2">
    <property type="protein sequence ID" value="ENSCINP00000011378.2"/>
    <property type="gene ID" value="ENSCING00000005509.3"/>
</dbReference>
<dbReference type="GeneTree" id="ENSGT00940000168052"/>
<keyword evidence="4" id="KW-0812">Transmembrane</keyword>
<keyword evidence="1 3" id="KW-0853">WD repeat</keyword>
<dbReference type="InterPro" id="IPR019775">
    <property type="entry name" value="WD40_repeat_CS"/>
</dbReference>
<reference evidence="6" key="3">
    <citation type="submission" date="2025-08" db="UniProtKB">
        <authorList>
            <consortium name="Ensembl"/>
        </authorList>
    </citation>
    <scope>IDENTIFICATION</scope>
</reference>
<dbReference type="InterPro" id="IPR020472">
    <property type="entry name" value="WD40_PAC1"/>
</dbReference>
<reference evidence="6" key="2">
    <citation type="journal article" date="2008" name="Genome Biol.">
        <title>Improved genome assembly and evidence-based global gene model set for the chordate Ciona intestinalis: new insight into intron and operon populations.</title>
        <authorList>
            <person name="Satou Y."/>
            <person name="Mineta K."/>
            <person name="Ogasawara M."/>
            <person name="Sasakura Y."/>
            <person name="Shoguchi E."/>
            <person name="Ueno K."/>
            <person name="Yamada L."/>
            <person name="Matsumoto J."/>
            <person name="Wasserscheid J."/>
            <person name="Dewar K."/>
            <person name="Wiley G.B."/>
            <person name="Macmil S.L."/>
            <person name="Roe B.A."/>
            <person name="Zeller R.W."/>
            <person name="Hastings K.E."/>
            <person name="Lemaire P."/>
            <person name="Lindquist E."/>
            <person name="Endo T."/>
            <person name="Hotta K."/>
            <person name="Inaba K."/>
        </authorList>
    </citation>
    <scope>NUCLEOTIDE SEQUENCE [LARGE SCALE GENOMIC DNA]</scope>
    <source>
        <strain evidence="6">wild type</strain>
    </source>
</reference>
<dbReference type="SUPFAM" id="SSF50978">
    <property type="entry name" value="WD40 repeat-like"/>
    <property type="match status" value="3"/>
</dbReference>
<feature type="transmembrane region" description="Helical" evidence="4">
    <location>
        <begin position="591"/>
        <end position="610"/>
    </location>
</feature>
<proteinExistence type="predicted"/>
<dbReference type="AlphaFoldDB" id="F7AV41"/>
<organism evidence="6 7">
    <name type="scientific">Ciona intestinalis</name>
    <name type="common">Transparent sea squirt</name>
    <name type="synonym">Ascidia intestinalis</name>
    <dbReference type="NCBI Taxonomy" id="7719"/>
    <lineage>
        <taxon>Eukaryota</taxon>
        <taxon>Metazoa</taxon>
        <taxon>Chordata</taxon>
        <taxon>Tunicata</taxon>
        <taxon>Ascidiacea</taxon>
        <taxon>Phlebobranchia</taxon>
        <taxon>Cionidae</taxon>
        <taxon>Ciona</taxon>
    </lineage>
</organism>
<feature type="domain" description="EF-hand" evidence="5">
    <location>
        <begin position="1"/>
        <end position="33"/>
    </location>
</feature>
<feature type="repeat" description="WD" evidence="3">
    <location>
        <begin position="720"/>
        <end position="756"/>
    </location>
</feature>
<protein>
    <recommendedName>
        <fullName evidence="5">EF-hand domain-containing protein</fullName>
    </recommendedName>
</protein>
<evidence type="ECO:0000256" key="1">
    <source>
        <dbReference type="ARBA" id="ARBA00022574"/>
    </source>
</evidence>
<dbReference type="Proteomes" id="UP000008144">
    <property type="component" value="Chromosome 3"/>
</dbReference>
<dbReference type="PANTHER" id="PTHR44324:SF3">
    <property type="entry name" value="WD REPEAT-CONTAINING PROTEIN 49-LIKE"/>
    <property type="match status" value="1"/>
</dbReference>
<accession>F7AV41</accession>
<evidence type="ECO:0000256" key="3">
    <source>
        <dbReference type="PROSITE-ProRule" id="PRU00221"/>
    </source>
</evidence>
<feature type="repeat" description="WD" evidence="3">
    <location>
        <begin position="316"/>
        <end position="357"/>
    </location>
</feature>
<dbReference type="PROSITE" id="PS00678">
    <property type="entry name" value="WD_REPEATS_1"/>
    <property type="match status" value="1"/>
</dbReference>
<dbReference type="InterPro" id="IPR036322">
    <property type="entry name" value="WD40_repeat_dom_sf"/>
</dbReference>
<sequence length="773" mass="88505">EQMEMLFYKVDTACDGYVDWNEFCTYMLLQMREWEHIQNLKLIPSSCNQRIIYLLQQETTTRTLVVENPTRIVSISKVGTICVWDFELKLLKKMLFSCTSSRRRFHTWVTDAIYMRNTQNIALTTSSREIYFYDISTSNYTIEFCLYAIPNVPVCAYYWYNKNARNGHCKLFFGDDTGCAHILHFYAPQSRLFQKPFSPQQGTQRVYFNTWLPFQFICLKVLFVSYESIGSIHNDVMRRILYVPQSDVIISSSMSSSTSVVLMDVKRKNRPYIFKVNKGAECFDYSKSLNILATGSLDHLVRIWNPYVVARPIVILQGHSTGICDVVINEAYGQIVTYSKDAIIKVWDIKEQTCLQTISPKFPSLREVPLSLYGSPHNIMILTCNDSIALLKMGKLEPKAELPVTHEAALCGAAYNPLFHQIVTASDDSTVSVWDIETGSKSLTFSNAHGQEEITCLSFDDTCRRLFTGARDGTIKVWSFQNGNCLHELEPLEEAEVTGVLSFQDRTILAVGWNRRIVIYDDSDPDTVNIKPTTSWKAGQLHQDDILAVAHCPPNLLVTASYDGCIIVWNEETQQIYLTLREGKSQRGGSVISIYIHIYFYPVLLIFFALCSQPSRPVDTLLCLPERMCHLQKKRTILISSESGYLYWWCLFGRNALLGYFRATEHVDASILSMCSAVNDKFLVTVDTVGELTVWDVRNYCIGDSESEPETIFPPILYKWKAHDSAIVSVDFIEHEFNKMLVTASTDKTARLWTLEGRFIGTFGQKKKWNLKR</sequence>
<evidence type="ECO:0000256" key="2">
    <source>
        <dbReference type="ARBA" id="ARBA00022737"/>
    </source>
</evidence>